<dbReference type="Proteomes" id="UP000019141">
    <property type="component" value="Unassembled WGS sequence"/>
</dbReference>
<protein>
    <recommendedName>
        <fullName evidence="3">Peptidase M43 pregnancy-associated plasma-A domain-containing protein</fullName>
    </recommendedName>
</protein>
<evidence type="ECO:0000313" key="1">
    <source>
        <dbReference type="EMBL" id="ETW99243.1"/>
    </source>
</evidence>
<evidence type="ECO:0000313" key="2">
    <source>
        <dbReference type="Proteomes" id="UP000019141"/>
    </source>
</evidence>
<dbReference type="InterPro" id="IPR024079">
    <property type="entry name" value="MetalloPept_cat_dom_sf"/>
</dbReference>
<dbReference type="GO" id="GO:0008237">
    <property type="term" value="F:metallopeptidase activity"/>
    <property type="evidence" value="ECO:0007669"/>
    <property type="project" value="InterPro"/>
</dbReference>
<dbReference type="HOGENOM" id="CLU_1068279_0_0_7"/>
<accession>W4LMB4</accession>
<dbReference type="SUPFAM" id="SSF55486">
    <property type="entry name" value="Metalloproteases ('zincins'), catalytic domain"/>
    <property type="match status" value="2"/>
</dbReference>
<gene>
    <name evidence="1" type="ORF">ETSY1_15690</name>
</gene>
<keyword evidence="2" id="KW-1185">Reference proteome</keyword>
<reference evidence="1 2" key="1">
    <citation type="journal article" date="2014" name="Nature">
        <title>An environmental bacterial taxon with a large and distinct metabolic repertoire.</title>
        <authorList>
            <person name="Wilson M.C."/>
            <person name="Mori T."/>
            <person name="Ruckert C."/>
            <person name="Uria A.R."/>
            <person name="Helf M.J."/>
            <person name="Takada K."/>
            <person name="Gernert C."/>
            <person name="Steffens U.A."/>
            <person name="Heycke N."/>
            <person name="Schmitt S."/>
            <person name="Rinke C."/>
            <person name="Helfrich E.J."/>
            <person name="Brachmann A.O."/>
            <person name="Gurgui C."/>
            <person name="Wakimoto T."/>
            <person name="Kracht M."/>
            <person name="Crusemann M."/>
            <person name="Hentschel U."/>
            <person name="Abe I."/>
            <person name="Matsunaga S."/>
            <person name="Kalinowski J."/>
            <person name="Takeyama H."/>
            <person name="Piel J."/>
        </authorList>
    </citation>
    <scope>NUCLEOTIDE SEQUENCE [LARGE SCALE GENOMIC DNA]</scope>
    <source>
        <strain evidence="2">TSY1</strain>
    </source>
</reference>
<dbReference type="AlphaFoldDB" id="W4LMB4"/>
<dbReference type="EMBL" id="AZHW01000468">
    <property type="protein sequence ID" value="ETW99243.1"/>
    <property type="molecule type" value="Genomic_DNA"/>
</dbReference>
<comment type="caution">
    <text evidence="1">The sequence shown here is derived from an EMBL/GenBank/DDBJ whole genome shotgun (WGS) entry which is preliminary data.</text>
</comment>
<proteinExistence type="predicted"/>
<organism evidence="1 2">
    <name type="scientific">Entotheonella factor</name>
    <dbReference type="NCBI Taxonomy" id="1429438"/>
    <lineage>
        <taxon>Bacteria</taxon>
        <taxon>Pseudomonadati</taxon>
        <taxon>Nitrospinota/Tectimicrobiota group</taxon>
        <taxon>Candidatus Tectimicrobiota</taxon>
        <taxon>Candidatus Entotheonellia</taxon>
        <taxon>Candidatus Entotheonellales</taxon>
        <taxon>Candidatus Entotheonellaceae</taxon>
        <taxon>Candidatus Entotheonella</taxon>
    </lineage>
</organism>
<name>W4LMB4_ENTF1</name>
<dbReference type="Gene3D" id="3.40.390.10">
    <property type="entry name" value="Collagenase (Catalytic Domain)"/>
    <property type="match status" value="1"/>
</dbReference>
<evidence type="ECO:0008006" key="3">
    <source>
        <dbReference type="Google" id="ProtNLM"/>
    </source>
</evidence>
<sequence>MLRYDHILVALAVLGFGLVLTASAQSVDQRLFRILSTSNDVENSCNFRVRSNLVSTMDRIGFRVRLPNWTLGVSTIPGTGVTNAAVDQTLTLAADLLKQDQGGADVNCCVDINRNGNVATFTPPATMVNGVITNAAEMNAVFAVNADIKIVSQILWCFAPGAPAFAGCADGNSIITVNTFNPPTTNVFTNPATVAHEVGHWSGLGHVAQVCVPTPGQCGTCTDCTDPLANNVMYCRICAGPPNQGIISSAECGNYQTSAQ</sequence>